<organism evidence="2">
    <name type="scientific">Guillardia theta (strain CCMP2712)</name>
    <name type="common">Cryptophyte</name>
    <dbReference type="NCBI Taxonomy" id="905079"/>
    <lineage>
        <taxon>Eukaryota</taxon>
        <taxon>Cryptophyceae</taxon>
        <taxon>Pyrenomonadales</taxon>
        <taxon>Geminigeraceae</taxon>
        <taxon>Guillardia</taxon>
    </lineage>
</organism>
<evidence type="ECO:0000313" key="2">
    <source>
        <dbReference type="EMBL" id="EKX41086.1"/>
    </source>
</evidence>
<dbReference type="AlphaFoldDB" id="L1IXX0"/>
<feature type="compositionally biased region" description="Basic and acidic residues" evidence="1">
    <location>
        <begin position="125"/>
        <end position="144"/>
    </location>
</feature>
<dbReference type="HOGENOM" id="CLU_1301767_0_0_1"/>
<dbReference type="KEGG" id="gtt:GUITHDRAFT_142246"/>
<dbReference type="Proteomes" id="UP000011087">
    <property type="component" value="Unassembled WGS sequence"/>
</dbReference>
<keyword evidence="4" id="KW-1185">Reference proteome</keyword>
<dbReference type="PaxDb" id="55529-EKX41086"/>
<gene>
    <name evidence="2" type="ORF">GUITHDRAFT_142246</name>
</gene>
<sequence>MEPLGQGGKDLVSGQWTVEEETYGWEQFETSSIDEGAPLPEDHQQGLLPCCYVWSNQLIQTSQARKKWLEGARKPREARVIPGEGGEERSGDGAAQESSVEGAPRKDRSRMVDPAPAAGSCRPVGRKETSGKNDAKNGLKESLKVKTGKKSKSEDMYSDLTFFSSPFWNGPRSGFAYKKGPKGLGYYRDAWLMRKKKLQEKRNIRAKEGAKK</sequence>
<feature type="region of interest" description="Disordered" evidence="1">
    <location>
        <begin position="68"/>
        <end position="155"/>
    </location>
</feature>
<reference evidence="4" key="2">
    <citation type="submission" date="2012-11" db="EMBL/GenBank/DDBJ databases">
        <authorList>
            <person name="Kuo A."/>
            <person name="Curtis B.A."/>
            <person name="Tanifuji G."/>
            <person name="Burki F."/>
            <person name="Gruber A."/>
            <person name="Irimia M."/>
            <person name="Maruyama S."/>
            <person name="Arias M.C."/>
            <person name="Ball S.G."/>
            <person name="Gile G.H."/>
            <person name="Hirakawa Y."/>
            <person name="Hopkins J.F."/>
            <person name="Rensing S.A."/>
            <person name="Schmutz J."/>
            <person name="Symeonidi A."/>
            <person name="Elias M."/>
            <person name="Eveleigh R.J."/>
            <person name="Herman E.K."/>
            <person name="Klute M.J."/>
            <person name="Nakayama T."/>
            <person name="Obornik M."/>
            <person name="Reyes-Prieto A."/>
            <person name="Armbrust E.V."/>
            <person name="Aves S.J."/>
            <person name="Beiko R.G."/>
            <person name="Coutinho P."/>
            <person name="Dacks J.B."/>
            <person name="Durnford D.G."/>
            <person name="Fast N.M."/>
            <person name="Green B.R."/>
            <person name="Grisdale C."/>
            <person name="Hempe F."/>
            <person name="Henrissat B."/>
            <person name="Hoppner M.P."/>
            <person name="Ishida K.-I."/>
            <person name="Kim E."/>
            <person name="Koreny L."/>
            <person name="Kroth P.G."/>
            <person name="Liu Y."/>
            <person name="Malik S.-B."/>
            <person name="Maier U.G."/>
            <person name="McRose D."/>
            <person name="Mock T."/>
            <person name="Neilson J.A."/>
            <person name="Onodera N.T."/>
            <person name="Poole A.M."/>
            <person name="Pritham E.J."/>
            <person name="Richards T.A."/>
            <person name="Rocap G."/>
            <person name="Roy S.W."/>
            <person name="Sarai C."/>
            <person name="Schaack S."/>
            <person name="Shirato S."/>
            <person name="Slamovits C.H."/>
            <person name="Spencer D.F."/>
            <person name="Suzuki S."/>
            <person name="Worden A.Z."/>
            <person name="Zauner S."/>
            <person name="Barry K."/>
            <person name="Bell C."/>
            <person name="Bharti A.K."/>
            <person name="Crow J.A."/>
            <person name="Grimwood J."/>
            <person name="Kramer R."/>
            <person name="Lindquist E."/>
            <person name="Lucas S."/>
            <person name="Salamov A."/>
            <person name="McFadden G.I."/>
            <person name="Lane C.E."/>
            <person name="Keeling P.J."/>
            <person name="Gray M.W."/>
            <person name="Grigoriev I.V."/>
            <person name="Archibald J.M."/>
        </authorList>
    </citation>
    <scope>NUCLEOTIDE SEQUENCE</scope>
    <source>
        <strain evidence="4">CCMP2712</strain>
    </source>
</reference>
<dbReference type="GeneID" id="17297740"/>
<reference evidence="2 4" key="1">
    <citation type="journal article" date="2012" name="Nature">
        <title>Algal genomes reveal evolutionary mosaicism and the fate of nucleomorphs.</title>
        <authorList>
            <consortium name="DOE Joint Genome Institute"/>
            <person name="Curtis B.A."/>
            <person name="Tanifuji G."/>
            <person name="Burki F."/>
            <person name="Gruber A."/>
            <person name="Irimia M."/>
            <person name="Maruyama S."/>
            <person name="Arias M.C."/>
            <person name="Ball S.G."/>
            <person name="Gile G.H."/>
            <person name="Hirakawa Y."/>
            <person name="Hopkins J.F."/>
            <person name="Kuo A."/>
            <person name="Rensing S.A."/>
            <person name="Schmutz J."/>
            <person name="Symeonidi A."/>
            <person name="Elias M."/>
            <person name="Eveleigh R.J."/>
            <person name="Herman E.K."/>
            <person name="Klute M.J."/>
            <person name="Nakayama T."/>
            <person name="Obornik M."/>
            <person name="Reyes-Prieto A."/>
            <person name="Armbrust E.V."/>
            <person name="Aves S.J."/>
            <person name="Beiko R.G."/>
            <person name="Coutinho P."/>
            <person name="Dacks J.B."/>
            <person name="Durnford D.G."/>
            <person name="Fast N.M."/>
            <person name="Green B.R."/>
            <person name="Grisdale C.J."/>
            <person name="Hempel F."/>
            <person name="Henrissat B."/>
            <person name="Hoppner M.P."/>
            <person name="Ishida K."/>
            <person name="Kim E."/>
            <person name="Koreny L."/>
            <person name="Kroth P.G."/>
            <person name="Liu Y."/>
            <person name="Malik S.B."/>
            <person name="Maier U.G."/>
            <person name="McRose D."/>
            <person name="Mock T."/>
            <person name="Neilson J.A."/>
            <person name="Onodera N.T."/>
            <person name="Poole A.M."/>
            <person name="Pritham E.J."/>
            <person name="Richards T.A."/>
            <person name="Rocap G."/>
            <person name="Roy S.W."/>
            <person name="Sarai C."/>
            <person name="Schaack S."/>
            <person name="Shirato S."/>
            <person name="Slamovits C.H."/>
            <person name="Spencer D.F."/>
            <person name="Suzuki S."/>
            <person name="Worden A.Z."/>
            <person name="Zauner S."/>
            <person name="Barry K."/>
            <person name="Bell C."/>
            <person name="Bharti A.K."/>
            <person name="Crow J.A."/>
            <person name="Grimwood J."/>
            <person name="Kramer R."/>
            <person name="Lindquist E."/>
            <person name="Lucas S."/>
            <person name="Salamov A."/>
            <person name="McFadden G.I."/>
            <person name="Lane C.E."/>
            <person name="Keeling P.J."/>
            <person name="Gray M.W."/>
            <person name="Grigoriev I.V."/>
            <person name="Archibald J.M."/>
        </authorList>
    </citation>
    <scope>NUCLEOTIDE SEQUENCE</scope>
    <source>
        <strain evidence="2 4">CCMP2712</strain>
    </source>
</reference>
<proteinExistence type="predicted"/>
<feature type="compositionally biased region" description="Basic and acidic residues" evidence="1">
    <location>
        <begin position="68"/>
        <end position="79"/>
    </location>
</feature>
<dbReference type="EnsemblProtists" id="EKX41086">
    <property type="protein sequence ID" value="EKX41086"/>
    <property type="gene ID" value="GUITHDRAFT_142246"/>
</dbReference>
<name>L1IXX0_GUITC</name>
<accession>L1IXX0</accession>
<dbReference type="RefSeq" id="XP_005828066.1">
    <property type="nucleotide sequence ID" value="XM_005828009.1"/>
</dbReference>
<dbReference type="EMBL" id="JH993026">
    <property type="protein sequence ID" value="EKX41086.1"/>
    <property type="molecule type" value="Genomic_DNA"/>
</dbReference>
<reference evidence="3" key="3">
    <citation type="submission" date="2015-06" db="UniProtKB">
        <authorList>
            <consortium name="EnsemblProtists"/>
        </authorList>
    </citation>
    <scope>IDENTIFICATION</scope>
</reference>
<evidence type="ECO:0000256" key="1">
    <source>
        <dbReference type="SAM" id="MobiDB-lite"/>
    </source>
</evidence>
<evidence type="ECO:0000313" key="4">
    <source>
        <dbReference type="Proteomes" id="UP000011087"/>
    </source>
</evidence>
<protein>
    <submittedName>
        <fullName evidence="2 3">Uncharacterized protein</fullName>
    </submittedName>
</protein>
<evidence type="ECO:0000313" key="3">
    <source>
        <dbReference type="EnsemblProtists" id="EKX41086"/>
    </source>
</evidence>